<dbReference type="PROSITE" id="PS50071">
    <property type="entry name" value="HOMEOBOX_2"/>
    <property type="match status" value="1"/>
</dbReference>
<gene>
    <name evidence="9" type="ORF">BpHYR1_012497</name>
</gene>
<dbReference type="PROSITE" id="PS00027">
    <property type="entry name" value="HOMEOBOX_1"/>
    <property type="match status" value="1"/>
</dbReference>
<proteinExistence type="inferred from homology"/>
<dbReference type="CDD" id="cd00086">
    <property type="entry name" value="homeodomain"/>
    <property type="match status" value="1"/>
</dbReference>
<dbReference type="AlphaFoldDB" id="A0A3M7SVN1"/>
<dbReference type="FunFam" id="1.10.10.60:FF:000551">
    <property type="entry name" value="Predicted protein"/>
    <property type="match status" value="1"/>
</dbReference>
<dbReference type="InterPro" id="IPR001356">
    <property type="entry name" value="HD"/>
</dbReference>
<dbReference type="Gene3D" id="1.10.10.60">
    <property type="entry name" value="Homeodomain-like"/>
    <property type="match status" value="1"/>
</dbReference>
<evidence type="ECO:0000259" key="8">
    <source>
        <dbReference type="PROSITE" id="PS50071"/>
    </source>
</evidence>
<accession>A0A3M7SVN1</accession>
<dbReference type="InterPro" id="IPR052488">
    <property type="entry name" value="DMBX_homeobox"/>
</dbReference>
<dbReference type="EMBL" id="REGN01000698">
    <property type="protein sequence ID" value="RNA39891.1"/>
    <property type="molecule type" value="Genomic_DNA"/>
</dbReference>
<dbReference type="GO" id="GO:0000977">
    <property type="term" value="F:RNA polymerase II transcription regulatory region sequence-specific DNA binding"/>
    <property type="evidence" value="ECO:0007669"/>
    <property type="project" value="TreeGrafter"/>
</dbReference>
<comment type="subcellular location">
    <subcellularLocation>
        <location evidence="5 6">Nucleus</location>
    </subcellularLocation>
</comment>
<dbReference type="InterPro" id="IPR009057">
    <property type="entry name" value="Homeodomain-like_sf"/>
</dbReference>
<feature type="compositionally biased region" description="Low complexity" evidence="7">
    <location>
        <begin position="166"/>
        <end position="180"/>
    </location>
</feature>
<organism evidence="9 10">
    <name type="scientific">Brachionus plicatilis</name>
    <name type="common">Marine rotifer</name>
    <name type="synonym">Brachionus muelleri</name>
    <dbReference type="NCBI Taxonomy" id="10195"/>
    <lineage>
        <taxon>Eukaryota</taxon>
        <taxon>Metazoa</taxon>
        <taxon>Spiralia</taxon>
        <taxon>Gnathifera</taxon>
        <taxon>Rotifera</taxon>
        <taxon>Eurotatoria</taxon>
        <taxon>Monogononta</taxon>
        <taxon>Pseudotrocha</taxon>
        <taxon>Ploima</taxon>
        <taxon>Brachionidae</taxon>
        <taxon>Brachionus</taxon>
    </lineage>
</organism>
<keyword evidence="3 5" id="KW-0371">Homeobox</keyword>
<sequence>MEAVLQFPYRPDSSKSASSAESPQVSTLVQPQPNLNDFMFIFPGLGPSAVSAIPTAPIYPTIPSPGFLFKPPGYDDGLYNSLAGRFANYLFESKYDYASSRKHRRNRTAFTNSQLQTLERAFQKTQYPDIVMREKLALFTNLPEARVQVWFKNRRAKYRKKQVTCEQTSSQTSEKSSKNNPNGPDKEETDSKEKNDYSESDASDIDIIIFSLFKIFYDVIYIFKNIKRYLVTILIWFHVLDAVRAFRSNRRAVTLVTLTLARPLYNNNIERQIFKLYIWFKNKKNKLFNKNLFIKFKTRLPKFGLSPPNKNN</sequence>
<feature type="DNA-binding region" description="Homeobox" evidence="5">
    <location>
        <begin position="103"/>
        <end position="162"/>
    </location>
</feature>
<evidence type="ECO:0000256" key="5">
    <source>
        <dbReference type="PROSITE-ProRule" id="PRU00108"/>
    </source>
</evidence>
<dbReference type="InterPro" id="IPR017970">
    <property type="entry name" value="Homeobox_CS"/>
</dbReference>
<evidence type="ECO:0000256" key="1">
    <source>
        <dbReference type="ARBA" id="ARBA00005733"/>
    </source>
</evidence>
<keyword evidence="2 5" id="KW-0238">DNA-binding</keyword>
<keyword evidence="10" id="KW-1185">Reference proteome</keyword>
<evidence type="ECO:0000313" key="10">
    <source>
        <dbReference type="Proteomes" id="UP000276133"/>
    </source>
</evidence>
<dbReference type="PANTHER" id="PTHR46639">
    <property type="entry name" value="DIENCEPHALON/MESENCEPHALON HOMEOBOX PROTEIN 1"/>
    <property type="match status" value="1"/>
</dbReference>
<evidence type="ECO:0000313" key="9">
    <source>
        <dbReference type="EMBL" id="RNA39891.1"/>
    </source>
</evidence>
<dbReference type="GO" id="GO:0005634">
    <property type="term" value="C:nucleus"/>
    <property type="evidence" value="ECO:0007669"/>
    <property type="project" value="UniProtKB-SubCell"/>
</dbReference>
<feature type="compositionally biased region" description="Basic and acidic residues" evidence="7">
    <location>
        <begin position="184"/>
        <end position="197"/>
    </location>
</feature>
<dbReference type="Proteomes" id="UP000276133">
    <property type="component" value="Unassembled WGS sequence"/>
</dbReference>
<evidence type="ECO:0000256" key="3">
    <source>
        <dbReference type="ARBA" id="ARBA00023155"/>
    </source>
</evidence>
<feature type="region of interest" description="Disordered" evidence="7">
    <location>
        <begin position="1"/>
        <end position="26"/>
    </location>
</feature>
<name>A0A3M7SVN1_BRAPC</name>
<feature type="region of interest" description="Disordered" evidence="7">
    <location>
        <begin position="162"/>
        <end position="198"/>
    </location>
</feature>
<dbReference type="SMART" id="SM00389">
    <property type="entry name" value="HOX"/>
    <property type="match status" value="1"/>
</dbReference>
<reference evidence="9 10" key="1">
    <citation type="journal article" date="2018" name="Sci. Rep.">
        <title>Genomic signatures of local adaptation to the degree of environmental predictability in rotifers.</title>
        <authorList>
            <person name="Franch-Gras L."/>
            <person name="Hahn C."/>
            <person name="Garcia-Roger E.M."/>
            <person name="Carmona M.J."/>
            <person name="Serra M."/>
            <person name="Gomez A."/>
        </authorList>
    </citation>
    <scope>NUCLEOTIDE SEQUENCE [LARGE SCALE GENOMIC DNA]</scope>
    <source>
        <strain evidence="9">HYR1</strain>
    </source>
</reference>
<evidence type="ECO:0000256" key="4">
    <source>
        <dbReference type="ARBA" id="ARBA00023242"/>
    </source>
</evidence>
<keyword evidence="4 5" id="KW-0539">Nucleus</keyword>
<evidence type="ECO:0000256" key="7">
    <source>
        <dbReference type="SAM" id="MobiDB-lite"/>
    </source>
</evidence>
<comment type="similarity">
    <text evidence="1">Belongs to the paired homeobox family.</text>
</comment>
<protein>
    <submittedName>
        <fullName evidence="9">Diencephalon mesencephalon homeobox 1-A-like</fullName>
    </submittedName>
</protein>
<comment type="caution">
    <text evidence="9">The sequence shown here is derived from an EMBL/GenBank/DDBJ whole genome shotgun (WGS) entry which is preliminary data.</text>
</comment>
<feature type="domain" description="Homeobox" evidence="8">
    <location>
        <begin position="101"/>
        <end position="161"/>
    </location>
</feature>
<dbReference type="PANTHER" id="PTHR46639:SF4">
    <property type="entry name" value="DIENCEPHALON_MESENCEPHALON HOMEOBOX PROTEIN 1-B-LIKE"/>
    <property type="match status" value="1"/>
</dbReference>
<evidence type="ECO:0000256" key="6">
    <source>
        <dbReference type="RuleBase" id="RU000682"/>
    </source>
</evidence>
<dbReference type="STRING" id="10195.A0A3M7SVN1"/>
<dbReference type="GO" id="GO:0000981">
    <property type="term" value="F:DNA-binding transcription factor activity, RNA polymerase II-specific"/>
    <property type="evidence" value="ECO:0007669"/>
    <property type="project" value="InterPro"/>
</dbReference>
<evidence type="ECO:0000256" key="2">
    <source>
        <dbReference type="ARBA" id="ARBA00023125"/>
    </source>
</evidence>
<dbReference type="OrthoDB" id="6159439at2759"/>
<dbReference type="Pfam" id="PF00046">
    <property type="entry name" value="Homeodomain"/>
    <property type="match status" value="1"/>
</dbReference>
<dbReference type="SUPFAM" id="SSF46689">
    <property type="entry name" value="Homeodomain-like"/>
    <property type="match status" value="1"/>
</dbReference>